<organism evidence="2 3">
    <name type="scientific">Candidatus Terrybacteria bacterium RIFCSPHIGHO2_01_FULL_48_17</name>
    <dbReference type="NCBI Taxonomy" id="1802362"/>
    <lineage>
        <taxon>Bacteria</taxon>
        <taxon>Candidatus Terryibacteriota</taxon>
    </lineage>
</organism>
<gene>
    <name evidence="2" type="ORF">A2806_03855</name>
</gene>
<comment type="caution">
    <text evidence="2">The sequence shown here is derived from an EMBL/GenBank/DDBJ whole genome shotgun (WGS) entry which is preliminary data.</text>
</comment>
<reference evidence="2 3" key="1">
    <citation type="journal article" date="2016" name="Nat. Commun.">
        <title>Thousands of microbial genomes shed light on interconnected biogeochemical processes in an aquifer system.</title>
        <authorList>
            <person name="Anantharaman K."/>
            <person name="Brown C.T."/>
            <person name="Hug L.A."/>
            <person name="Sharon I."/>
            <person name="Castelle C.J."/>
            <person name="Probst A.J."/>
            <person name="Thomas B.C."/>
            <person name="Singh A."/>
            <person name="Wilkins M.J."/>
            <person name="Karaoz U."/>
            <person name="Brodie E.L."/>
            <person name="Williams K.H."/>
            <person name="Hubbard S.S."/>
            <person name="Banfield J.F."/>
        </authorList>
    </citation>
    <scope>NUCLEOTIDE SEQUENCE [LARGE SCALE GENOMIC DNA]</scope>
</reference>
<sequence length="59" mass="6470">MARRENKRQLRCQRADERETAAAGRTPQAQLARLDARLGVGVGAQRERARLAARIAASA</sequence>
<evidence type="ECO:0000256" key="1">
    <source>
        <dbReference type="SAM" id="MobiDB-lite"/>
    </source>
</evidence>
<dbReference type="STRING" id="1802362.A2806_03855"/>
<dbReference type="Proteomes" id="UP000177629">
    <property type="component" value="Unassembled WGS sequence"/>
</dbReference>
<name>A0A1G2PIA8_9BACT</name>
<evidence type="ECO:0000313" key="2">
    <source>
        <dbReference type="EMBL" id="OHA48066.1"/>
    </source>
</evidence>
<feature type="compositionally biased region" description="Basic residues" evidence="1">
    <location>
        <begin position="1"/>
        <end position="11"/>
    </location>
</feature>
<feature type="region of interest" description="Disordered" evidence="1">
    <location>
        <begin position="1"/>
        <end position="27"/>
    </location>
</feature>
<evidence type="ECO:0000313" key="3">
    <source>
        <dbReference type="Proteomes" id="UP000177629"/>
    </source>
</evidence>
<dbReference type="AlphaFoldDB" id="A0A1G2PIA8"/>
<proteinExistence type="predicted"/>
<protein>
    <submittedName>
        <fullName evidence="2">Uncharacterized protein</fullName>
    </submittedName>
</protein>
<accession>A0A1G2PIA8</accession>
<dbReference type="EMBL" id="MHSS01000009">
    <property type="protein sequence ID" value="OHA48066.1"/>
    <property type="molecule type" value="Genomic_DNA"/>
</dbReference>